<dbReference type="Proteomes" id="UP000294749">
    <property type="component" value="Unassembled WGS sequence"/>
</dbReference>
<gene>
    <name evidence="1" type="ORF">CLV90_0513</name>
</gene>
<dbReference type="EMBL" id="SOAY01000010">
    <property type="protein sequence ID" value="TDT46463.1"/>
    <property type="molecule type" value="Genomic_DNA"/>
</dbReference>
<organism evidence="1 2">
    <name type="scientific">Maribacter spongiicola</name>
    <dbReference type="NCBI Taxonomy" id="1206753"/>
    <lineage>
        <taxon>Bacteria</taxon>
        <taxon>Pseudomonadati</taxon>
        <taxon>Bacteroidota</taxon>
        <taxon>Flavobacteriia</taxon>
        <taxon>Flavobacteriales</taxon>
        <taxon>Flavobacteriaceae</taxon>
        <taxon>Maribacter</taxon>
    </lineage>
</organism>
<evidence type="ECO:0000313" key="2">
    <source>
        <dbReference type="Proteomes" id="UP000294749"/>
    </source>
</evidence>
<sequence length="35" mass="3720">MFTNYKKSQLKCLLNGASPLCAGLTSGSISKSQGW</sequence>
<accession>A0A4V6Q2R5</accession>
<protein>
    <submittedName>
        <fullName evidence="1">Uncharacterized protein</fullName>
    </submittedName>
</protein>
<reference evidence="1 2" key="1">
    <citation type="submission" date="2019-03" db="EMBL/GenBank/DDBJ databases">
        <title>Genomic Encyclopedia of Archaeal and Bacterial Type Strains, Phase II (KMG-II): from individual species to whole genera.</title>
        <authorList>
            <person name="Goeker M."/>
        </authorList>
    </citation>
    <scope>NUCLEOTIDE SEQUENCE [LARGE SCALE GENOMIC DNA]</scope>
    <source>
        <strain evidence="1 2">DSM 25233</strain>
    </source>
</reference>
<comment type="caution">
    <text evidence="1">The sequence shown here is derived from an EMBL/GenBank/DDBJ whole genome shotgun (WGS) entry which is preliminary data.</text>
</comment>
<evidence type="ECO:0000313" key="1">
    <source>
        <dbReference type="EMBL" id="TDT46463.1"/>
    </source>
</evidence>
<name>A0A4V6Q2R5_9FLAO</name>
<proteinExistence type="predicted"/>
<dbReference type="AlphaFoldDB" id="A0A4V6Q2R5"/>
<keyword evidence="2" id="KW-1185">Reference proteome</keyword>